<dbReference type="EMBL" id="CANHGI010000003">
    <property type="protein sequence ID" value="CAI5445903.1"/>
    <property type="molecule type" value="Genomic_DNA"/>
</dbReference>
<keyword evidence="3" id="KW-1185">Reference proteome</keyword>
<dbReference type="AlphaFoldDB" id="A0A9P1IK43"/>
<proteinExistence type="predicted"/>
<organism evidence="2 3">
    <name type="scientific">Caenorhabditis angaria</name>
    <dbReference type="NCBI Taxonomy" id="860376"/>
    <lineage>
        <taxon>Eukaryota</taxon>
        <taxon>Metazoa</taxon>
        <taxon>Ecdysozoa</taxon>
        <taxon>Nematoda</taxon>
        <taxon>Chromadorea</taxon>
        <taxon>Rhabditida</taxon>
        <taxon>Rhabditina</taxon>
        <taxon>Rhabditomorpha</taxon>
        <taxon>Rhabditoidea</taxon>
        <taxon>Rhabditidae</taxon>
        <taxon>Peloderinae</taxon>
        <taxon>Caenorhabditis</taxon>
    </lineage>
</organism>
<sequence length="109" mass="13191">MTFYLPSTTYYSSTYHKFEDGYNEEEAEDSGYFEEEIEIPSGEKQQEGKENDEEDLEKLENGREFGRRLREYCDLFDYEFENCGFQKKEKMPSTSWICQIFKWFTTIVM</sequence>
<evidence type="ECO:0000256" key="1">
    <source>
        <dbReference type="SAM" id="MobiDB-lite"/>
    </source>
</evidence>
<reference evidence="2" key="1">
    <citation type="submission" date="2022-11" db="EMBL/GenBank/DDBJ databases">
        <authorList>
            <person name="Kikuchi T."/>
        </authorList>
    </citation>
    <scope>NUCLEOTIDE SEQUENCE</scope>
    <source>
        <strain evidence="2">PS1010</strain>
    </source>
</reference>
<feature type="region of interest" description="Disordered" evidence="1">
    <location>
        <begin position="39"/>
        <end position="60"/>
    </location>
</feature>
<evidence type="ECO:0000313" key="3">
    <source>
        <dbReference type="Proteomes" id="UP001152747"/>
    </source>
</evidence>
<comment type="caution">
    <text evidence="2">The sequence shown here is derived from an EMBL/GenBank/DDBJ whole genome shotgun (WGS) entry which is preliminary data.</text>
</comment>
<name>A0A9P1IK43_9PELO</name>
<protein>
    <submittedName>
        <fullName evidence="2">Uncharacterized protein</fullName>
    </submittedName>
</protein>
<dbReference type="Proteomes" id="UP001152747">
    <property type="component" value="Unassembled WGS sequence"/>
</dbReference>
<evidence type="ECO:0000313" key="2">
    <source>
        <dbReference type="EMBL" id="CAI5445903.1"/>
    </source>
</evidence>
<gene>
    <name evidence="2" type="ORF">CAMP_LOCUS8540</name>
</gene>
<accession>A0A9P1IK43</accession>